<accession>A0A420Y1P5</accession>
<protein>
    <submittedName>
        <fullName evidence="4">Uncharacterized protein</fullName>
    </submittedName>
</protein>
<dbReference type="Pfam" id="PF00723">
    <property type="entry name" value="Glyco_hydro_15"/>
    <property type="match status" value="1"/>
</dbReference>
<name>A0A420Y1P5_9PEZI</name>
<feature type="region of interest" description="Disordered" evidence="1">
    <location>
        <begin position="1"/>
        <end position="23"/>
    </location>
</feature>
<feature type="domain" description="Trehalase-like N-terminal" evidence="3">
    <location>
        <begin position="29"/>
        <end position="121"/>
    </location>
</feature>
<dbReference type="GO" id="GO:0004553">
    <property type="term" value="F:hydrolase activity, hydrolyzing O-glycosyl compounds"/>
    <property type="evidence" value="ECO:0007669"/>
    <property type="project" value="TreeGrafter"/>
</dbReference>
<dbReference type="EMBL" id="QVQW01000070">
    <property type="protein sequence ID" value="RKU41638.1"/>
    <property type="molecule type" value="Genomic_DNA"/>
</dbReference>
<dbReference type="GO" id="GO:0005975">
    <property type="term" value="P:carbohydrate metabolic process"/>
    <property type="evidence" value="ECO:0007669"/>
    <property type="project" value="InterPro"/>
</dbReference>
<sequence length="689" mass="78459">MSNSGGMTTHSSSTSPSGQMREQSGGYLPIENYGLIGNMRTCALVGMDGSVDFMCWPDFDSPSVFCRLLDKDKGGYFSIQPEKGLNCTTKQQYLPSSNILQTRYIHEEGVVDVVDFFPRPKNASILARGPRQTAFRETTIVQEELKQWLVRRVDCIRGSLELEVEIFPAFNYAREPHVTTIQQPIHEPGSQESKTVTFHSQNYKMQLDVTIDKGEEDVETCPAVIFQAVKRPGMMGEGVVAKIIVQEGQAISFVLRNDIEHHITKRITSEILDLQQHDTQAFWYNWVSKSKYQGRWREVVARSLLLLKLMTYEPTGAIIAAPTFSIPEAIGGPRNWDYRFSWVRDSSFTIYILLRMGFKDEADAYMEFISERLMKSRGPDGGLPIMFTIRGETDIPEIELSHLEGYKGSKPVRIGNGAAFHQQFDIYGELMDGIYLYNKYGKPVSWDQWCSVRSLLDYVLTILNKPDMSIWEVRNNKQNFVYSKVMLWVAFDRGLRLADKRNFPCPSRDKWLAARDGLYEEIMEKGYNKEMKCFTQSYENTSVLDSSILIAPLVFFIAPNDPRFLSTMDRILLPPEKGGLTSTGLVYRYDTNVAEDGVGGREGAFSMCTFWLVEAMTRASVYEPKYLPRAINLFENMLSFSNHLMMFSEEIARSGEQLGNTPQAFSHLALISAAFNLNRVTENPHLSDR</sequence>
<dbReference type="Pfam" id="PF19291">
    <property type="entry name" value="TREH_N"/>
    <property type="match status" value="1"/>
</dbReference>
<dbReference type="PANTHER" id="PTHR31616">
    <property type="entry name" value="TREHALASE"/>
    <property type="match status" value="1"/>
</dbReference>
<comment type="caution">
    <text evidence="4">The sequence shown here is derived from an EMBL/GenBank/DDBJ whole genome shotgun (WGS) entry which is preliminary data.</text>
</comment>
<dbReference type="SUPFAM" id="SSF48208">
    <property type="entry name" value="Six-hairpin glycosidases"/>
    <property type="match status" value="1"/>
</dbReference>
<evidence type="ECO:0000259" key="2">
    <source>
        <dbReference type="Pfam" id="PF00723"/>
    </source>
</evidence>
<dbReference type="Gene3D" id="1.50.10.10">
    <property type="match status" value="1"/>
</dbReference>
<dbReference type="InterPro" id="IPR008928">
    <property type="entry name" value="6-hairpin_glycosidase_sf"/>
</dbReference>
<dbReference type="InterPro" id="IPR045582">
    <property type="entry name" value="Trehalase-like_N"/>
</dbReference>
<feature type="compositionally biased region" description="Low complexity" evidence="1">
    <location>
        <begin position="1"/>
        <end position="20"/>
    </location>
</feature>
<evidence type="ECO:0000313" key="4">
    <source>
        <dbReference type="EMBL" id="RKU41638.1"/>
    </source>
</evidence>
<dbReference type="InterPro" id="IPR011613">
    <property type="entry name" value="GH15-like"/>
</dbReference>
<evidence type="ECO:0000256" key="1">
    <source>
        <dbReference type="SAM" id="MobiDB-lite"/>
    </source>
</evidence>
<dbReference type="PANTHER" id="PTHR31616:SF0">
    <property type="entry name" value="GLUCAN 1,4-ALPHA-GLUCOSIDASE"/>
    <property type="match status" value="1"/>
</dbReference>
<dbReference type="Proteomes" id="UP000275385">
    <property type="component" value="Unassembled WGS sequence"/>
</dbReference>
<proteinExistence type="predicted"/>
<dbReference type="AlphaFoldDB" id="A0A420Y1P5"/>
<evidence type="ECO:0000259" key="3">
    <source>
        <dbReference type="Pfam" id="PF19291"/>
    </source>
</evidence>
<dbReference type="InterPro" id="IPR012341">
    <property type="entry name" value="6hp_glycosidase-like_sf"/>
</dbReference>
<gene>
    <name evidence="4" type="ORF">DL546_001392</name>
</gene>
<evidence type="ECO:0000313" key="5">
    <source>
        <dbReference type="Proteomes" id="UP000275385"/>
    </source>
</evidence>
<reference evidence="4 5" key="1">
    <citation type="submission" date="2018-08" db="EMBL/GenBank/DDBJ databases">
        <title>Draft genome of the lignicolous fungus Coniochaeta pulveracea.</title>
        <authorList>
            <person name="Borstlap C.J."/>
            <person name="De Witt R.N."/>
            <person name="Botha A."/>
            <person name="Volschenk H."/>
        </authorList>
    </citation>
    <scope>NUCLEOTIDE SEQUENCE [LARGE SCALE GENOMIC DNA]</scope>
    <source>
        <strain evidence="4 5">CAB683</strain>
    </source>
</reference>
<dbReference type="OrthoDB" id="406733at2759"/>
<keyword evidence="5" id="KW-1185">Reference proteome</keyword>
<organism evidence="4 5">
    <name type="scientific">Coniochaeta pulveracea</name>
    <dbReference type="NCBI Taxonomy" id="177199"/>
    <lineage>
        <taxon>Eukaryota</taxon>
        <taxon>Fungi</taxon>
        <taxon>Dikarya</taxon>
        <taxon>Ascomycota</taxon>
        <taxon>Pezizomycotina</taxon>
        <taxon>Sordariomycetes</taxon>
        <taxon>Sordariomycetidae</taxon>
        <taxon>Coniochaetales</taxon>
        <taxon>Coniochaetaceae</taxon>
        <taxon>Coniochaeta</taxon>
    </lineage>
</organism>
<feature type="domain" description="GH15-like" evidence="2">
    <location>
        <begin position="297"/>
        <end position="674"/>
    </location>
</feature>